<reference evidence="1" key="1">
    <citation type="submission" date="2017-02" db="EMBL/GenBank/DDBJ databases">
        <title>Delving into the versatile metabolic prowess of the omnipresent phylum Bacteroidetes.</title>
        <authorList>
            <person name="Nobu M.K."/>
            <person name="Mei R."/>
            <person name="Narihiro T."/>
            <person name="Kuroda K."/>
            <person name="Liu W.-T."/>
        </authorList>
    </citation>
    <scope>NUCLEOTIDE SEQUENCE</scope>
    <source>
        <strain evidence="1">ADurb.Bin160</strain>
    </source>
</reference>
<evidence type="ECO:0000313" key="1">
    <source>
        <dbReference type="EMBL" id="OQB40363.1"/>
    </source>
</evidence>
<organism evidence="1">
    <name type="scientific">candidate division CPR1 bacterium ADurb.Bin160</name>
    <dbReference type="NCBI Taxonomy" id="1852826"/>
    <lineage>
        <taxon>Bacteria</taxon>
        <taxon>candidate division CPR1</taxon>
    </lineage>
</organism>
<dbReference type="AlphaFoldDB" id="A0A1V5ZJI6"/>
<sequence length="313" mass="36951">MTKILEKFPKIYRIGNENTKWILKYPVCIKEKIDGSQFGFGNLNGSIQKRTKNYLLGSELDMNGAFFNAVKKVEEIKNLIPLNHCFYCEYLKIPKHNKLKYTRIPNGNLILFGYKFFDEESKTWFYTTEQSRLKYFSDLFGIECIPEFSSSFEIKEISQLGFFLKRESILGNANIEGIVVCPSYTPDAPYFDEKTFSLGKYLSKEFQETKKINLAEFSSFNKKIEIISDIFRTEARWNKAVQKLRDSGMLENSEKDIGKIIKEIQNDIIEEESEYIKKLLYDEFKRYILLNSVKGFSEWYKNLLFEKLFLNYD</sequence>
<protein>
    <recommendedName>
        <fullName evidence="2">RNA ligase</fullName>
    </recommendedName>
</protein>
<gene>
    <name evidence="1" type="ORF">BWY04_01370</name>
</gene>
<dbReference type="EMBL" id="MWDB01000047">
    <property type="protein sequence ID" value="OQB40363.1"/>
    <property type="molecule type" value="Genomic_DNA"/>
</dbReference>
<name>A0A1V5ZJI6_9BACT</name>
<dbReference type="SUPFAM" id="SSF56091">
    <property type="entry name" value="DNA ligase/mRNA capping enzyme, catalytic domain"/>
    <property type="match status" value="1"/>
</dbReference>
<dbReference type="Proteomes" id="UP000485621">
    <property type="component" value="Unassembled WGS sequence"/>
</dbReference>
<proteinExistence type="predicted"/>
<accession>A0A1V5ZJI6</accession>
<comment type="caution">
    <text evidence="1">The sequence shown here is derived from an EMBL/GenBank/DDBJ whole genome shotgun (WGS) entry which is preliminary data.</text>
</comment>
<evidence type="ECO:0008006" key="2">
    <source>
        <dbReference type="Google" id="ProtNLM"/>
    </source>
</evidence>